<dbReference type="InterPro" id="IPR036638">
    <property type="entry name" value="HLH_DNA-bd_sf"/>
</dbReference>
<dbReference type="VEuPathDB" id="FungiDB:CNA07670"/>
<keyword evidence="2" id="KW-0238">DNA-binding</keyword>
<evidence type="ECO:0000313" key="8">
    <source>
        <dbReference type="EMBL" id="AAW41405.1"/>
    </source>
</evidence>
<feature type="region of interest" description="Disordered" evidence="6">
    <location>
        <begin position="1"/>
        <end position="221"/>
    </location>
</feature>
<evidence type="ECO:0000313" key="9">
    <source>
        <dbReference type="Proteomes" id="UP000002149"/>
    </source>
</evidence>
<keyword evidence="3" id="KW-0010">Activator</keyword>
<feature type="compositionally biased region" description="Low complexity" evidence="6">
    <location>
        <begin position="109"/>
        <end position="123"/>
    </location>
</feature>
<dbReference type="GeneID" id="3253475"/>
<proteinExistence type="predicted"/>
<organism evidence="8 9">
    <name type="scientific">Cryptococcus deneoformans (strain JEC21 / ATCC MYA-565)</name>
    <name type="common">Cryptococcus neoformans var. neoformans serotype D</name>
    <dbReference type="NCBI Taxonomy" id="214684"/>
    <lineage>
        <taxon>Eukaryota</taxon>
        <taxon>Fungi</taxon>
        <taxon>Dikarya</taxon>
        <taxon>Basidiomycota</taxon>
        <taxon>Agaricomycotina</taxon>
        <taxon>Tremellomycetes</taxon>
        <taxon>Tremellales</taxon>
        <taxon>Cryptococcaceae</taxon>
        <taxon>Cryptococcus</taxon>
        <taxon>Cryptococcus neoformans species complex</taxon>
    </lineage>
</organism>
<dbReference type="Gene3D" id="4.10.280.10">
    <property type="entry name" value="Helix-loop-helix DNA-binding domain"/>
    <property type="match status" value="1"/>
</dbReference>
<keyword evidence="1" id="KW-0805">Transcription regulation</keyword>
<feature type="compositionally biased region" description="Basic and acidic residues" evidence="6">
    <location>
        <begin position="154"/>
        <end position="166"/>
    </location>
</feature>
<dbReference type="HOGENOM" id="CLU_652144_0_0_1"/>
<keyword evidence="4" id="KW-0804">Transcription</keyword>
<dbReference type="InterPro" id="IPR011598">
    <property type="entry name" value="bHLH_dom"/>
</dbReference>
<feature type="compositionally biased region" description="Basic residues" evidence="6">
    <location>
        <begin position="45"/>
        <end position="56"/>
    </location>
</feature>
<evidence type="ECO:0000256" key="3">
    <source>
        <dbReference type="ARBA" id="ARBA00023159"/>
    </source>
</evidence>
<evidence type="ECO:0000256" key="1">
    <source>
        <dbReference type="ARBA" id="ARBA00023015"/>
    </source>
</evidence>
<dbReference type="Pfam" id="PF00010">
    <property type="entry name" value="HLH"/>
    <property type="match status" value="1"/>
</dbReference>
<feature type="domain" description="BHLH" evidence="7">
    <location>
        <begin position="348"/>
        <end position="398"/>
    </location>
</feature>
<dbReference type="STRING" id="214684.Q5KN55"/>
<dbReference type="PaxDb" id="214684-Q5KN55"/>
<dbReference type="AlphaFoldDB" id="Q5KN55"/>
<accession>Q55YT6</accession>
<dbReference type="PANTHER" id="PTHR10328">
    <property type="entry name" value="PROTEIN MAX MYC-ASSOCIATED FACTOR X"/>
    <property type="match status" value="1"/>
</dbReference>
<evidence type="ECO:0000256" key="6">
    <source>
        <dbReference type="SAM" id="MobiDB-lite"/>
    </source>
</evidence>
<gene>
    <name evidence="8" type="ordered locus">CNA07670</name>
</gene>
<dbReference type="Proteomes" id="UP000002149">
    <property type="component" value="Chromosome 1"/>
</dbReference>
<dbReference type="SUPFAM" id="SSF47459">
    <property type="entry name" value="HLH, helix-loop-helix DNA-binding domain"/>
    <property type="match status" value="1"/>
</dbReference>
<evidence type="ECO:0000259" key="7">
    <source>
        <dbReference type="PROSITE" id="PS50888"/>
    </source>
</evidence>
<keyword evidence="9" id="KW-1185">Reference proteome</keyword>
<evidence type="ECO:0000256" key="2">
    <source>
        <dbReference type="ARBA" id="ARBA00023125"/>
    </source>
</evidence>
<sequence>MPSPSTIALRNPTVRDDACQPHSFKQNMAASIPVPRMSSSSVHHDSHHFRSYHHRPSYSLTQSSVDRRSPSHSNSHHSHPYRRTSLQSSHRRTPSKEHPPRLTLPPPNTSSSRTFPSTSVSSSRGRDFPRPPPPDHVWDFGTDARRPPSSSGGTERERTPSRRPNGEKSSYALPPLRSISNSNTGGASPNIPPIPPMAPPSRDLPLAGRKSPHHRVPPHPYYDYEYHQQQQQQIYYPHDHHHPQTASLSGYREHERYREDMYDYRGPPASFPPRFHYSQAYQQAYDAPSPPLRAVEQLRPMTASYPHMYSGSHEIERSRSQSSLPGASRPSTEGEETSTGEPVNQGQSRRLAHLMSEQKRRESINSGFQALRATLPTSLTTDSKAVILRKAVSRISYLEGLLQKNNISFSNDAASSGGPCEQDQEGKKEI</sequence>
<dbReference type="InParanoid" id="Q5KN55"/>
<dbReference type="KEGG" id="cne:CNA07670"/>
<dbReference type="OrthoDB" id="5778525at2759"/>
<dbReference type="GO" id="GO:0046983">
    <property type="term" value="F:protein dimerization activity"/>
    <property type="evidence" value="ECO:0007669"/>
    <property type="project" value="InterPro"/>
</dbReference>
<dbReference type="SMART" id="SM00353">
    <property type="entry name" value="HLH"/>
    <property type="match status" value="1"/>
</dbReference>
<feature type="region of interest" description="Disordered" evidence="6">
    <location>
        <begin position="305"/>
        <end position="349"/>
    </location>
</feature>
<dbReference type="EMBL" id="AE017341">
    <property type="protein sequence ID" value="AAW41405.1"/>
    <property type="molecule type" value="Genomic_DNA"/>
</dbReference>
<evidence type="ECO:0000256" key="4">
    <source>
        <dbReference type="ARBA" id="ARBA00023163"/>
    </source>
</evidence>
<keyword evidence="5" id="KW-0539">Nucleus</keyword>
<feature type="compositionally biased region" description="Pro residues" evidence="6">
    <location>
        <begin position="190"/>
        <end position="199"/>
    </location>
</feature>
<dbReference type="GO" id="GO:0003677">
    <property type="term" value="F:DNA binding"/>
    <property type="evidence" value="ECO:0007669"/>
    <property type="project" value="UniProtKB-KW"/>
</dbReference>
<dbReference type="PROSITE" id="PS50888">
    <property type="entry name" value="BHLH"/>
    <property type="match status" value="1"/>
</dbReference>
<evidence type="ECO:0000256" key="5">
    <source>
        <dbReference type="ARBA" id="ARBA00023242"/>
    </source>
</evidence>
<dbReference type="PANTHER" id="PTHR10328:SF3">
    <property type="entry name" value="PROTEIN MAX"/>
    <property type="match status" value="1"/>
</dbReference>
<name>Q5KN55_CRYD1</name>
<accession>Q5KN55</accession>
<feature type="compositionally biased region" description="Basic and acidic residues" evidence="6">
    <location>
        <begin position="136"/>
        <end position="146"/>
    </location>
</feature>
<reference evidence="8 9" key="1">
    <citation type="journal article" date="2005" name="Science">
        <title>The genome of the basidiomycetous yeast and human pathogen Cryptococcus neoformans.</title>
        <authorList>
            <person name="Loftus B.J."/>
            <person name="Fung E."/>
            <person name="Roncaglia P."/>
            <person name="Rowley D."/>
            <person name="Amedeo P."/>
            <person name="Bruno D."/>
            <person name="Vamathevan J."/>
            <person name="Miranda M."/>
            <person name="Anderson I.J."/>
            <person name="Fraser J.A."/>
            <person name="Allen J.E."/>
            <person name="Bosdet I.E."/>
            <person name="Brent M.R."/>
            <person name="Chiu R."/>
            <person name="Doering T.L."/>
            <person name="Donlin M.J."/>
            <person name="D'Souza C.A."/>
            <person name="Fox D.S."/>
            <person name="Grinberg V."/>
            <person name="Fu J."/>
            <person name="Fukushima M."/>
            <person name="Haas B.J."/>
            <person name="Huang J.C."/>
            <person name="Janbon G."/>
            <person name="Jones S.J."/>
            <person name="Koo H.L."/>
            <person name="Krzywinski M.I."/>
            <person name="Kwon-Chung J.K."/>
            <person name="Lengeler K.B."/>
            <person name="Maiti R."/>
            <person name="Marra M.A."/>
            <person name="Marra R.E."/>
            <person name="Mathewson C.A."/>
            <person name="Mitchell T.G."/>
            <person name="Pertea M."/>
            <person name="Riggs F.R."/>
            <person name="Salzberg S.L."/>
            <person name="Schein J.E."/>
            <person name="Shvartsbeyn A."/>
            <person name="Shin H."/>
            <person name="Shumway M."/>
            <person name="Specht C.A."/>
            <person name="Suh B.B."/>
            <person name="Tenney A."/>
            <person name="Utterback T.R."/>
            <person name="Wickes B.L."/>
            <person name="Wortman J.R."/>
            <person name="Wye N.H."/>
            <person name="Kronstad J.W."/>
            <person name="Lodge J.K."/>
            <person name="Heitman J."/>
            <person name="Davis R.W."/>
            <person name="Fraser C.M."/>
            <person name="Hyman R.W."/>
        </authorList>
    </citation>
    <scope>NUCLEOTIDE SEQUENCE [LARGE SCALE GENOMIC DNA]</scope>
    <source>
        <strain evidence="9">JEC21 / ATCC MYA-565</strain>
    </source>
</reference>
<dbReference type="RefSeq" id="XP_024512084.1">
    <property type="nucleotide sequence ID" value="XM_024656391.1"/>
</dbReference>
<feature type="region of interest" description="Disordered" evidence="6">
    <location>
        <begin position="408"/>
        <end position="430"/>
    </location>
</feature>
<protein>
    <recommendedName>
        <fullName evidence="7">BHLH domain-containing protein</fullName>
    </recommendedName>
</protein>
<dbReference type="eggNOG" id="KOG3582">
    <property type="taxonomic scope" value="Eukaryota"/>
</dbReference>